<dbReference type="EMBL" id="DS995798">
    <property type="protein sequence ID" value="EGE09220.1"/>
    <property type="molecule type" value="Genomic_DNA"/>
</dbReference>
<feature type="region of interest" description="Disordered" evidence="1">
    <location>
        <begin position="108"/>
        <end position="158"/>
    </location>
</feature>
<proteinExistence type="predicted"/>
<reference evidence="3" key="1">
    <citation type="journal article" date="2012" name="MBio">
        <title>Comparative genome analysis of Trichophyton rubrum and related dermatophytes reveals candidate genes involved in infection.</title>
        <authorList>
            <person name="Martinez D.A."/>
            <person name="Oliver B.G."/>
            <person name="Graeser Y."/>
            <person name="Goldberg J.M."/>
            <person name="Li W."/>
            <person name="Martinez-Rossi N.M."/>
            <person name="Monod M."/>
            <person name="Shelest E."/>
            <person name="Barton R.C."/>
            <person name="Birch E."/>
            <person name="Brakhage A.A."/>
            <person name="Chen Z."/>
            <person name="Gurr S.J."/>
            <person name="Heiman D."/>
            <person name="Heitman J."/>
            <person name="Kosti I."/>
            <person name="Rossi A."/>
            <person name="Saif S."/>
            <person name="Samalova M."/>
            <person name="Saunders C.W."/>
            <person name="Shea T."/>
            <person name="Summerbell R.C."/>
            <person name="Xu J."/>
            <person name="Young S."/>
            <person name="Zeng Q."/>
            <person name="Birren B.W."/>
            <person name="Cuomo C.A."/>
            <person name="White T.C."/>
        </authorList>
    </citation>
    <scope>NUCLEOTIDE SEQUENCE [LARGE SCALE GENOMIC DNA]</scope>
    <source>
        <strain evidence="3">ATCC MYA-4606 / CBS 127.97</strain>
    </source>
</reference>
<feature type="region of interest" description="Disordered" evidence="1">
    <location>
        <begin position="62"/>
        <end position="93"/>
    </location>
</feature>
<keyword evidence="3" id="KW-1185">Reference proteome</keyword>
<dbReference type="Proteomes" id="UP000009169">
    <property type="component" value="Unassembled WGS sequence"/>
</dbReference>
<accession>F2Q502</accession>
<dbReference type="VEuPathDB" id="FungiDB:TEQG_08169"/>
<dbReference type="AlphaFoldDB" id="F2Q502"/>
<name>F2Q502_TRIEC</name>
<dbReference type="HOGENOM" id="CLU_1571733_0_0_1"/>
<evidence type="ECO:0000313" key="3">
    <source>
        <dbReference type="Proteomes" id="UP000009169"/>
    </source>
</evidence>
<feature type="compositionally biased region" description="Basic and acidic residues" evidence="1">
    <location>
        <begin position="62"/>
        <end position="75"/>
    </location>
</feature>
<organism evidence="2 3">
    <name type="scientific">Trichophyton equinum (strain ATCC MYA-4606 / CBS 127.97)</name>
    <name type="common">Horse ringworm fungus</name>
    <dbReference type="NCBI Taxonomy" id="559882"/>
    <lineage>
        <taxon>Eukaryota</taxon>
        <taxon>Fungi</taxon>
        <taxon>Dikarya</taxon>
        <taxon>Ascomycota</taxon>
        <taxon>Pezizomycotina</taxon>
        <taxon>Eurotiomycetes</taxon>
        <taxon>Eurotiomycetidae</taxon>
        <taxon>Onygenales</taxon>
        <taxon>Arthrodermataceae</taxon>
        <taxon>Trichophyton</taxon>
    </lineage>
</organism>
<evidence type="ECO:0000313" key="2">
    <source>
        <dbReference type="EMBL" id="EGE09220.1"/>
    </source>
</evidence>
<evidence type="ECO:0000256" key="1">
    <source>
        <dbReference type="SAM" id="MobiDB-lite"/>
    </source>
</evidence>
<sequence>MGGKCLIYGVRSLRFFGLTFWSGRSFAGHGMLRGGLRLETPYERRDYEKLRRDIFTDGRDIKRSRLRDTKSDGKPMRKNKPSQQEEEMRETPPWMISLGWRRLPAAGEAGAVQSSLNSPARGGRTREAGPPGASGRPTSTASGLSEPETFEASPSNKCSVEEQALYIVHW</sequence>
<gene>
    <name evidence="2" type="ORF">TEQG_08169</name>
</gene>
<protein>
    <submittedName>
        <fullName evidence="2">Uncharacterized protein</fullName>
    </submittedName>
</protein>